<dbReference type="Proteomes" id="UP000243579">
    <property type="component" value="Unassembled WGS sequence"/>
</dbReference>
<proteinExistence type="predicted"/>
<name>A0A1V9YDF4_ACHHY</name>
<protein>
    <submittedName>
        <fullName evidence="1">Uncharacterized protein</fullName>
    </submittedName>
</protein>
<accession>A0A1V9YDF4</accession>
<gene>
    <name evidence="1" type="ORF">ACHHYP_14360</name>
</gene>
<keyword evidence="2" id="KW-1185">Reference proteome</keyword>
<evidence type="ECO:0000313" key="1">
    <source>
        <dbReference type="EMBL" id="OQR83717.1"/>
    </source>
</evidence>
<dbReference type="SUPFAM" id="SSF52777">
    <property type="entry name" value="CoA-dependent acyltransferases"/>
    <property type="match status" value="1"/>
</dbReference>
<dbReference type="AlphaFoldDB" id="A0A1V9YDF4"/>
<organism evidence="1 2">
    <name type="scientific">Achlya hypogyna</name>
    <name type="common">Oomycete</name>
    <name type="synonym">Protoachlya hypogyna</name>
    <dbReference type="NCBI Taxonomy" id="1202772"/>
    <lineage>
        <taxon>Eukaryota</taxon>
        <taxon>Sar</taxon>
        <taxon>Stramenopiles</taxon>
        <taxon>Oomycota</taxon>
        <taxon>Saprolegniomycetes</taxon>
        <taxon>Saprolegniales</taxon>
        <taxon>Achlyaceae</taxon>
        <taxon>Achlya</taxon>
    </lineage>
</organism>
<dbReference type="EMBL" id="JNBR01002085">
    <property type="protein sequence ID" value="OQR83717.1"/>
    <property type="molecule type" value="Genomic_DNA"/>
</dbReference>
<dbReference type="InterPro" id="IPR023213">
    <property type="entry name" value="CAT-like_dom_sf"/>
</dbReference>
<sequence>MTHEANKFHTLSFPPIQTLTIFPRIDVEAIATRVQAIVAANPWLLGRLATGPNGTIELQYDDTPDKQSRVFQYVTAPAEKNALAYVADVVSGHEGLNAQHQCLFQVVVLDMPDGTAGLIVALNHTIGDGWTYYALYKMLDGEAAVRGLNPTRVLSNASAVFASTSPFTAIAMKSSFVVSRMLYHVLVHIYRKFVPRPRTTVTYRVSHEEVKRQKEAHKPTAAAPFLSTNDIVVSAVFRASDTALGAMAVNIRDRLNLGKMDVAGNYISAFAYTRKDFASPALVRESIRNKLAPHEKPTKEAPPTAWDTGKFTLITNWTSFYHSLVLEPGVAAISHKPLSRPAFLPFDAVAILYNHTPNEMRVLVRDNCRLPTPLFEQMIS</sequence>
<dbReference type="Gene3D" id="3.30.559.10">
    <property type="entry name" value="Chloramphenicol acetyltransferase-like domain"/>
    <property type="match status" value="1"/>
</dbReference>
<dbReference type="OrthoDB" id="75860at2759"/>
<comment type="caution">
    <text evidence="1">The sequence shown here is derived from an EMBL/GenBank/DDBJ whole genome shotgun (WGS) entry which is preliminary data.</text>
</comment>
<reference evidence="1 2" key="1">
    <citation type="journal article" date="2014" name="Genome Biol. Evol.">
        <title>The secreted proteins of Achlya hypogyna and Thraustotheca clavata identify the ancestral oomycete secretome and reveal gene acquisitions by horizontal gene transfer.</title>
        <authorList>
            <person name="Misner I."/>
            <person name="Blouin N."/>
            <person name="Leonard G."/>
            <person name="Richards T.A."/>
            <person name="Lane C.E."/>
        </authorList>
    </citation>
    <scope>NUCLEOTIDE SEQUENCE [LARGE SCALE GENOMIC DNA]</scope>
    <source>
        <strain evidence="1 2">ATCC 48635</strain>
    </source>
</reference>
<evidence type="ECO:0000313" key="2">
    <source>
        <dbReference type="Proteomes" id="UP000243579"/>
    </source>
</evidence>